<name>A0A9D1NC64_9FIRM</name>
<gene>
    <name evidence="2" type="ORF">IAB14_01750</name>
</gene>
<dbReference type="EMBL" id="DVOH01000013">
    <property type="protein sequence ID" value="HIU99822.1"/>
    <property type="molecule type" value="Genomic_DNA"/>
</dbReference>
<reference evidence="2" key="2">
    <citation type="journal article" date="2021" name="PeerJ">
        <title>Extensive microbial diversity within the chicken gut microbiome revealed by metagenomics and culture.</title>
        <authorList>
            <person name="Gilroy R."/>
            <person name="Ravi A."/>
            <person name="Getino M."/>
            <person name="Pursley I."/>
            <person name="Horton D.L."/>
            <person name="Alikhan N.F."/>
            <person name="Baker D."/>
            <person name="Gharbi K."/>
            <person name="Hall N."/>
            <person name="Watson M."/>
            <person name="Adriaenssens E.M."/>
            <person name="Foster-Nyarko E."/>
            <person name="Jarju S."/>
            <person name="Secka A."/>
            <person name="Antonio M."/>
            <person name="Oren A."/>
            <person name="Chaudhuri R.R."/>
            <person name="La Ragione R."/>
            <person name="Hildebrand F."/>
            <person name="Pallen M.J."/>
        </authorList>
    </citation>
    <scope>NUCLEOTIDE SEQUENCE</scope>
    <source>
        <strain evidence="2">23406</strain>
    </source>
</reference>
<evidence type="ECO:0000313" key="3">
    <source>
        <dbReference type="Proteomes" id="UP000886891"/>
    </source>
</evidence>
<accession>A0A9D1NC64</accession>
<dbReference type="InterPro" id="IPR029002">
    <property type="entry name" value="PLPC/GPLD1"/>
</dbReference>
<comment type="caution">
    <text evidence="2">The sequence shown here is derived from an EMBL/GenBank/DDBJ whole genome shotgun (WGS) entry which is preliminary data.</text>
</comment>
<protein>
    <submittedName>
        <fullName evidence="2">Zinc dependent phospholipase C family protein</fullName>
    </submittedName>
</protein>
<dbReference type="AlphaFoldDB" id="A0A9D1NC64"/>
<sequence length="384" mass="45279">MPNALTHNYISGIIYRALPADIRRAIDRNRKEYDLGALGPDIIMGLLLNKDPVKKSAGDRLHVECVYEGLDNALQYLRKHPEDKALRAYWLGFLTHYAADTCVHPYVYEYIDNRMRQKYDPVLYGCLHTIVETEMDVYVGHVCLKGRHADTFYRFSWSKKRRDVVDRYFLKVNRDVFRLTLDRHDVNQSFLLCALLFFVCHRHRNGKIRFALCQWLDNYFKVEHMLMACLRPRYPDSRYDYLNMERKPYKSIYRGVDAPIVSYSFPEMIENAKEKGVALITEAWRLLFEPGELPQEMFLLNYNGEPNAEFVKEIEAMPDFTGEEEVKPPFDIEEYLISERLTRKEDPVAEPEFKDPQIILQLPKSDRIENDLDLINLAEEVQDV</sequence>
<reference evidence="2" key="1">
    <citation type="submission" date="2020-10" db="EMBL/GenBank/DDBJ databases">
        <authorList>
            <person name="Gilroy R."/>
        </authorList>
    </citation>
    <scope>NUCLEOTIDE SEQUENCE</scope>
    <source>
        <strain evidence="2">23406</strain>
    </source>
</reference>
<feature type="domain" description="Phospholipase C/D" evidence="1">
    <location>
        <begin position="6"/>
        <end position="144"/>
    </location>
</feature>
<dbReference type="Proteomes" id="UP000886891">
    <property type="component" value="Unassembled WGS sequence"/>
</dbReference>
<evidence type="ECO:0000313" key="2">
    <source>
        <dbReference type="EMBL" id="HIU99822.1"/>
    </source>
</evidence>
<evidence type="ECO:0000259" key="1">
    <source>
        <dbReference type="Pfam" id="PF00882"/>
    </source>
</evidence>
<proteinExistence type="predicted"/>
<organism evidence="2 3">
    <name type="scientific">Candidatus Stercoripulliclostridium merdipullorum</name>
    <dbReference type="NCBI Taxonomy" id="2840952"/>
    <lineage>
        <taxon>Bacteria</taxon>
        <taxon>Bacillati</taxon>
        <taxon>Bacillota</taxon>
        <taxon>Clostridia</taxon>
        <taxon>Eubacteriales</taxon>
        <taxon>Candidatus Stercoripulliclostridium</taxon>
    </lineage>
</organism>
<dbReference type="Pfam" id="PF00882">
    <property type="entry name" value="Zn_dep_PLPC"/>
    <property type="match status" value="1"/>
</dbReference>